<feature type="transmembrane region" description="Helical" evidence="17">
    <location>
        <begin position="182"/>
        <end position="201"/>
    </location>
</feature>
<evidence type="ECO:0000256" key="1">
    <source>
        <dbReference type="ARBA" id="ARBA00004141"/>
    </source>
</evidence>
<evidence type="ECO:0000256" key="13">
    <source>
        <dbReference type="ARBA" id="ARBA00041418"/>
    </source>
</evidence>
<evidence type="ECO:0000256" key="4">
    <source>
        <dbReference type="ARBA" id="ARBA00022692"/>
    </source>
</evidence>
<keyword evidence="19" id="KW-1185">Reference proteome</keyword>
<evidence type="ECO:0000256" key="11">
    <source>
        <dbReference type="ARBA" id="ARBA00038053"/>
    </source>
</evidence>
<proteinExistence type="inferred from homology"/>
<dbReference type="GO" id="GO:0015648">
    <property type="term" value="F:lipid-linked peptidoglycan transporter activity"/>
    <property type="evidence" value="ECO:0007669"/>
    <property type="project" value="TreeGrafter"/>
</dbReference>
<dbReference type="PROSITE" id="PS00428">
    <property type="entry name" value="FTSW_RODA_SPOVE"/>
    <property type="match status" value="1"/>
</dbReference>
<dbReference type="RefSeq" id="WP_087477926.1">
    <property type="nucleotide sequence ID" value="NZ_CP029462.1"/>
</dbReference>
<feature type="transmembrane region" description="Helical" evidence="17">
    <location>
        <begin position="48"/>
        <end position="66"/>
    </location>
</feature>
<evidence type="ECO:0000256" key="17">
    <source>
        <dbReference type="SAM" id="Phobius"/>
    </source>
</evidence>
<dbReference type="Proteomes" id="UP000254337">
    <property type="component" value="Chromosome"/>
</dbReference>
<organism evidence="18 19">
    <name type="scientific">Megasphaera stantonii</name>
    <dbReference type="NCBI Taxonomy" id="2144175"/>
    <lineage>
        <taxon>Bacteria</taxon>
        <taxon>Bacillati</taxon>
        <taxon>Bacillota</taxon>
        <taxon>Negativicutes</taxon>
        <taxon>Veillonellales</taxon>
        <taxon>Veillonellaceae</taxon>
        <taxon>Megasphaera</taxon>
    </lineage>
</organism>
<keyword evidence="18" id="KW-0131">Cell cycle</keyword>
<dbReference type="PANTHER" id="PTHR30474">
    <property type="entry name" value="CELL CYCLE PROTEIN"/>
    <property type="match status" value="1"/>
</dbReference>
<feature type="transmembrane region" description="Helical" evidence="17">
    <location>
        <begin position="329"/>
        <end position="351"/>
    </location>
</feature>
<feature type="transmembrane region" description="Helical" evidence="17">
    <location>
        <begin position="208"/>
        <end position="228"/>
    </location>
</feature>
<dbReference type="GO" id="GO:0008955">
    <property type="term" value="F:peptidoglycan glycosyltransferase activity"/>
    <property type="evidence" value="ECO:0007669"/>
    <property type="project" value="UniProtKB-EC"/>
</dbReference>
<comment type="subcellular location">
    <subcellularLocation>
        <location evidence="1">Membrane</location>
        <topology evidence="1">Multi-pass membrane protein</topology>
    </subcellularLocation>
</comment>
<dbReference type="EC" id="2.4.99.28" evidence="14"/>
<dbReference type="AlphaFoldDB" id="A0A346B097"/>
<evidence type="ECO:0000256" key="7">
    <source>
        <dbReference type="ARBA" id="ARBA00022989"/>
    </source>
</evidence>
<evidence type="ECO:0000256" key="3">
    <source>
        <dbReference type="ARBA" id="ARBA00022679"/>
    </source>
</evidence>
<evidence type="ECO:0000256" key="12">
    <source>
        <dbReference type="ARBA" id="ARBA00041185"/>
    </source>
</evidence>
<dbReference type="OrthoDB" id="9812661at2"/>
<dbReference type="EMBL" id="CP029462">
    <property type="protein sequence ID" value="AXL21540.1"/>
    <property type="molecule type" value="Genomic_DNA"/>
</dbReference>
<dbReference type="GO" id="GO:0009252">
    <property type="term" value="P:peptidoglycan biosynthetic process"/>
    <property type="evidence" value="ECO:0007669"/>
    <property type="project" value="UniProtKB-KW"/>
</dbReference>
<dbReference type="KEGG" id="meg:DKB62_08160"/>
<dbReference type="Pfam" id="PF01098">
    <property type="entry name" value="FTSW_RODA_SPOVE"/>
    <property type="match status" value="1"/>
</dbReference>
<comment type="catalytic activity">
    <reaction evidence="15">
        <text>[GlcNAc-(1-&gt;4)-Mur2Ac(oyl-L-Ala-gamma-D-Glu-L-Lys-D-Ala-D-Ala)](n)-di-trans,octa-cis-undecaprenyl diphosphate + beta-D-GlcNAc-(1-&gt;4)-Mur2Ac(oyl-L-Ala-gamma-D-Glu-L-Lys-D-Ala-D-Ala)-di-trans,octa-cis-undecaprenyl diphosphate = [GlcNAc-(1-&gt;4)-Mur2Ac(oyl-L-Ala-gamma-D-Glu-L-Lys-D-Ala-D-Ala)](n+1)-di-trans,octa-cis-undecaprenyl diphosphate + di-trans,octa-cis-undecaprenyl diphosphate + H(+)</text>
        <dbReference type="Rhea" id="RHEA:23708"/>
        <dbReference type="Rhea" id="RHEA-COMP:9602"/>
        <dbReference type="Rhea" id="RHEA-COMP:9603"/>
        <dbReference type="ChEBI" id="CHEBI:15378"/>
        <dbReference type="ChEBI" id="CHEBI:58405"/>
        <dbReference type="ChEBI" id="CHEBI:60033"/>
        <dbReference type="ChEBI" id="CHEBI:78435"/>
        <dbReference type="EC" id="2.4.99.28"/>
    </reaction>
</comment>
<keyword evidence="3" id="KW-0808">Transferase</keyword>
<sequence length="412" mass="45883">MTKETKELRRTYWALLTAFALLVAMGMANVFSATFVSDGVHGRFFNHLMRQAIFFAVGLGPALFLYKKDYRIWRNYTKWIIIGAVVLLLIVFPIGIVVNGARRWIGVAGFTFQPSEVAKLAGILYAASHLADFLEKRRPIEFLYRLSHAKDVVFWRRLRFVPHIALWGPLLMFLLVMEQPDAGTAFVILAIPAVMVFAGGARLSHIKWHCAVLGGGALLYLLSAPYRMNRIIAWLDPWEYEKTLGYQTVQSLIAIGSGGILGQGIGDGVSKFSYLPEAHTDFAFAILAQEWGLRGSIFILLLFCTVVYFGAMTAWNCRDKFGMFTALGITLYFGGQGFINIGMVCGVLPVVGVPLPFISYGGTSLVVNMAAAALLLNICRQNYKQAMERAAAEPQPVLRSMKEETRSRFPLR</sequence>
<evidence type="ECO:0000256" key="6">
    <source>
        <dbReference type="ARBA" id="ARBA00022984"/>
    </source>
</evidence>
<dbReference type="GO" id="GO:0005886">
    <property type="term" value="C:plasma membrane"/>
    <property type="evidence" value="ECO:0007669"/>
    <property type="project" value="TreeGrafter"/>
</dbReference>
<gene>
    <name evidence="18" type="ORF">DKB62_08160</name>
</gene>
<evidence type="ECO:0000256" key="10">
    <source>
        <dbReference type="ARBA" id="ARBA00033270"/>
    </source>
</evidence>
<keyword evidence="6" id="KW-0573">Peptidoglycan synthesis</keyword>
<keyword evidence="18" id="KW-0132">Cell division</keyword>
<keyword evidence="4 17" id="KW-0812">Transmembrane</keyword>
<feature type="transmembrane region" description="Helical" evidence="17">
    <location>
        <begin position="297"/>
        <end position="317"/>
    </location>
</feature>
<accession>A0A346B097</accession>
<evidence type="ECO:0000256" key="2">
    <source>
        <dbReference type="ARBA" id="ARBA00022676"/>
    </source>
</evidence>
<feature type="transmembrane region" description="Helical" evidence="17">
    <location>
        <begin position="357"/>
        <end position="379"/>
    </location>
</feature>
<keyword evidence="5" id="KW-0133">Cell shape</keyword>
<evidence type="ECO:0000256" key="5">
    <source>
        <dbReference type="ARBA" id="ARBA00022960"/>
    </source>
</evidence>
<keyword evidence="8 17" id="KW-0472">Membrane</keyword>
<keyword evidence="2" id="KW-0328">Glycosyltransferase</keyword>
<dbReference type="GO" id="GO:0032153">
    <property type="term" value="C:cell division site"/>
    <property type="evidence" value="ECO:0007669"/>
    <property type="project" value="TreeGrafter"/>
</dbReference>
<evidence type="ECO:0000256" key="9">
    <source>
        <dbReference type="ARBA" id="ARBA00032370"/>
    </source>
</evidence>
<comment type="similarity">
    <text evidence="11">Belongs to the SEDS family. FtsW subfamily.</text>
</comment>
<dbReference type="InterPro" id="IPR018365">
    <property type="entry name" value="Cell_cycle_FtsW-rel_CS"/>
</dbReference>
<evidence type="ECO:0000313" key="18">
    <source>
        <dbReference type="EMBL" id="AXL21540.1"/>
    </source>
</evidence>
<feature type="transmembrane region" description="Helical" evidence="17">
    <location>
        <begin position="78"/>
        <end position="97"/>
    </location>
</feature>
<dbReference type="InterPro" id="IPR001182">
    <property type="entry name" value="FtsW/RodA"/>
</dbReference>
<comment type="function">
    <text evidence="16">Peptidoglycan polymerase that is essential for cell division.</text>
</comment>
<dbReference type="PANTHER" id="PTHR30474:SF2">
    <property type="entry name" value="PEPTIDOGLYCAN GLYCOSYLTRANSFERASE FTSW-RELATED"/>
    <property type="match status" value="1"/>
</dbReference>
<dbReference type="GO" id="GO:0051301">
    <property type="term" value="P:cell division"/>
    <property type="evidence" value="ECO:0007669"/>
    <property type="project" value="UniProtKB-KW"/>
</dbReference>
<evidence type="ECO:0000256" key="15">
    <source>
        <dbReference type="ARBA" id="ARBA00049902"/>
    </source>
</evidence>
<evidence type="ECO:0000256" key="14">
    <source>
        <dbReference type="ARBA" id="ARBA00044770"/>
    </source>
</evidence>
<keyword evidence="7 17" id="KW-1133">Transmembrane helix</keyword>
<evidence type="ECO:0000256" key="16">
    <source>
        <dbReference type="ARBA" id="ARBA00049966"/>
    </source>
</evidence>
<protein>
    <recommendedName>
        <fullName evidence="12">Probable peptidoglycan glycosyltransferase FtsW</fullName>
        <ecNumber evidence="14">2.4.99.28</ecNumber>
    </recommendedName>
    <alternativeName>
        <fullName evidence="13">Cell division protein FtsW</fullName>
    </alternativeName>
    <alternativeName>
        <fullName evidence="10">Cell wall polymerase</fullName>
    </alternativeName>
    <alternativeName>
        <fullName evidence="9">Peptidoglycan polymerase</fullName>
    </alternativeName>
</protein>
<feature type="transmembrane region" description="Helical" evidence="17">
    <location>
        <begin position="154"/>
        <end position="176"/>
    </location>
</feature>
<evidence type="ECO:0000256" key="8">
    <source>
        <dbReference type="ARBA" id="ARBA00023136"/>
    </source>
</evidence>
<reference evidence="18 19" key="1">
    <citation type="submission" date="2018-05" db="EMBL/GenBank/DDBJ databases">
        <title>Complete genome sequence of Megasphaera sp. AJH120T, isolated from the ceca of a chicken.</title>
        <authorList>
            <person name="Maki J."/>
            <person name="Looft T."/>
        </authorList>
    </citation>
    <scope>NUCLEOTIDE SEQUENCE [LARGE SCALE GENOMIC DNA]</scope>
    <source>
        <strain evidence="18 19">AJH120</strain>
    </source>
</reference>
<name>A0A346B097_9FIRM</name>
<dbReference type="GO" id="GO:0008360">
    <property type="term" value="P:regulation of cell shape"/>
    <property type="evidence" value="ECO:0007669"/>
    <property type="project" value="UniProtKB-KW"/>
</dbReference>
<evidence type="ECO:0000313" key="19">
    <source>
        <dbReference type="Proteomes" id="UP000254337"/>
    </source>
</evidence>